<keyword evidence="1" id="KW-1133">Transmembrane helix</keyword>
<organism evidence="2 3">
    <name type="scientific">Pseudomonas linyingensis</name>
    <dbReference type="NCBI Taxonomy" id="915471"/>
    <lineage>
        <taxon>Bacteria</taxon>
        <taxon>Pseudomonadati</taxon>
        <taxon>Pseudomonadota</taxon>
        <taxon>Gammaproteobacteria</taxon>
        <taxon>Pseudomonadales</taxon>
        <taxon>Pseudomonadaceae</taxon>
        <taxon>Pseudomonas</taxon>
    </lineage>
</organism>
<accession>A0A1H6X3H6</accession>
<dbReference type="AlphaFoldDB" id="A0A1H6X3H6"/>
<gene>
    <name evidence="2" type="ORF">SAMN05216201_105214</name>
</gene>
<sequence length="338" mass="36897">MSEKQAGLLSGWRGLVGRFSVAVISLTLVAIVLTGYLFTLIDDLRVNRVVNSVLDEQLAHLPNTALTSVELNPTTKGVSIIASVDTPQILEPYMAKVIEEHLSAQLGQPVQLFMRCKVTKVISATGSTNIRPYLNLDGKVSHVQLTPPMALLQQAEQIAREALAGQDYLHLDDISLVELDSGPVLVMAIQSPREPSAERVENFQKFLQERLQNSNIQVGIRRISTSEVSAKGPVILGAAHYGALDEGQRQIQAQIESLLTRSIMDKSNFYVQAIDAAPAGESWIVRGLVAGPNVLSPADIKALQDAVKRELNQKVDLKILSRVELEVGEEGYQSPPIR</sequence>
<name>A0A1H6X3H6_9PSED</name>
<evidence type="ECO:0000313" key="3">
    <source>
        <dbReference type="Proteomes" id="UP000242930"/>
    </source>
</evidence>
<feature type="transmembrane region" description="Helical" evidence="1">
    <location>
        <begin position="21"/>
        <end position="41"/>
    </location>
</feature>
<dbReference type="RefSeq" id="WP_090309754.1">
    <property type="nucleotide sequence ID" value="NZ_FNZE01000005.1"/>
</dbReference>
<dbReference type="Proteomes" id="UP000242930">
    <property type="component" value="Unassembled WGS sequence"/>
</dbReference>
<dbReference type="OrthoDB" id="7054628at2"/>
<evidence type="ECO:0000256" key="1">
    <source>
        <dbReference type="SAM" id="Phobius"/>
    </source>
</evidence>
<dbReference type="EMBL" id="FNZE01000005">
    <property type="protein sequence ID" value="SEJ19135.1"/>
    <property type="molecule type" value="Genomic_DNA"/>
</dbReference>
<keyword evidence="3" id="KW-1185">Reference proteome</keyword>
<reference evidence="3" key="1">
    <citation type="submission" date="2016-10" db="EMBL/GenBank/DDBJ databases">
        <authorList>
            <person name="Varghese N."/>
            <person name="Submissions S."/>
        </authorList>
    </citation>
    <scope>NUCLEOTIDE SEQUENCE [LARGE SCALE GENOMIC DNA]</scope>
    <source>
        <strain evidence="3">LMG 25967</strain>
    </source>
</reference>
<keyword evidence="1" id="KW-0812">Transmembrane</keyword>
<keyword evidence="1" id="KW-0472">Membrane</keyword>
<evidence type="ECO:0000313" key="2">
    <source>
        <dbReference type="EMBL" id="SEJ19135.1"/>
    </source>
</evidence>
<dbReference type="STRING" id="915471.SAMN05216201_105214"/>
<protein>
    <submittedName>
        <fullName evidence="2">Uncharacterized protein</fullName>
    </submittedName>
</protein>
<proteinExistence type="predicted"/>